<dbReference type="InterPro" id="IPR029510">
    <property type="entry name" value="Ald_DH_CS_GLU"/>
</dbReference>
<evidence type="ECO:0000256" key="6">
    <source>
        <dbReference type="RuleBase" id="RU003345"/>
    </source>
</evidence>
<dbReference type="Pfam" id="PF00171">
    <property type="entry name" value="Aldedh"/>
    <property type="match status" value="1"/>
</dbReference>
<sequence>METAILIACGVVLALVFLIFCIRYDSWRRSNILKMVPVTPDKPWKYVGKTAPVPLSDVPILVKEMRESFYTHKTFDIKKRIEQLKQLLKLFDENEEEILAAMKQDLNRNTFEGVVYDISVVKSDIRHMIKNLPKWSTPSCYSRDMVTLFSRGYFVPQPYGVALIIGTWNYPFMLTLMPLAAALCAGNVVVVKPSNVSPTCSKLITRLLRKYMDPTIVQVIGSEEKGDRNTTSALLAEKFDYIFFTGNHKVGRVIMEKASKYLTPVTLELGGKNPVFITKHADLRLAAKRVLCLRCFNGGQQCVSPDFVLIEKEVEEAFYEECKRVEKECFGNAEEEVGHIVDMRHFESICKMYDDSASSIDRVIIGGRASFKPETRFIPPTVLKMKDTECPLMTEELFSPILPVFAVDSYQDGIQLMNQREKPLALYVFSEKRREVEDIVFATDSGGVTVNHCVLHVVHSKLYFGGVGQSGMGGYHGKFSFETFSHMKPVVYKTKWPGISLISDLPLLYYPFKSWKLWIARLVMWSVCGKQTVTFSLWT</sequence>
<dbReference type="Gene3D" id="3.40.605.10">
    <property type="entry name" value="Aldehyde Dehydrogenase, Chain A, domain 1"/>
    <property type="match status" value="1"/>
</dbReference>
<proteinExistence type="inferred from homology"/>
<dbReference type="OMA" id="EIDWCKQ"/>
<name>D8M1B4_BLAHO</name>
<dbReference type="SUPFAM" id="SSF53720">
    <property type="entry name" value="ALDH-like"/>
    <property type="match status" value="1"/>
</dbReference>
<dbReference type="RefSeq" id="XP_012895901.1">
    <property type="nucleotide sequence ID" value="XM_013040447.1"/>
</dbReference>
<gene>
    <name evidence="8" type="ORF">GSBLH_T00001955001</name>
</gene>
<evidence type="ECO:0000256" key="4">
    <source>
        <dbReference type="PIRSR" id="PIRSR036492-1"/>
    </source>
</evidence>
<evidence type="ECO:0000313" key="8">
    <source>
        <dbReference type="EMBL" id="CBK21853.2"/>
    </source>
</evidence>
<feature type="active site" evidence="4">
    <location>
        <position position="302"/>
    </location>
</feature>
<dbReference type="InParanoid" id="D8M1B4"/>
<dbReference type="InterPro" id="IPR012394">
    <property type="entry name" value="Aldehyde_DH_NAD(P)"/>
</dbReference>
<dbReference type="PANTHER" id="PTHR43570:SF16">
    <property type="entry name" value="ALDEHYDE DEHYDROGENASE TYPE III, ISOFORM Q"/>
    <property type="match status" value="1"/>
</dbReference>
<dbReference type="PIRSF" id="PIRSF036492">
    <property type="entry name" value="ALDH"/>
    <property type="match status" value="1"/>
</dbReference>
<dbReference type="PROSITE" id="PS00687">
    <property type="entry name" value="ALDEHYDE_DEHYDR_GLU"/>
    <property type="match status" value="1"/>
</dbReference>
<evidence type="ECO:0000256" key="3">
    <source>
        <dbReference type="PIRNR" id="PIRNR036492"/>
    </source>
</evidence>
<dbReference type="InterPro" id="IPR016161">
    <property type="entry name" value="Ald_DH/histidinol_DH"/>
</dbReference>
<keyword evidence="9" id="KW-1185">Reference proteome</keyword>
<dbReference type="GO" id="GO:0004029">
    <property type="term" value="F:aldehyde dehydrogenase (NAD+) activity"/>
    <property type="evidence" value="ECO:0007669"/>
    <property type="project" value="TreeGrafter"/>
</dbReference>
<dbReference type="AlphaFoldDB" id="D8M1B4"/>
<protein>
    <recommendedName>
        <fullName evidence="3">Aldehyde dehydrogenase</fullName>
    </recommendedName>
</protein>
<dbReference type="GeneID" id="24919173"/>
<dbReference type="InterPro" id="IPR016162">
    <property type="entry name" value="Ald_DH_N"/>
</dbReference>
<dbReference type="PANTHER" id="PTHR43570">
    <property type="entry name" value="ALDEHYDE DEHYDROGENASE"/>
    <property type="match status" value="1"/>
</dbReference>
<feature type="domain" description="Aldehyde dehydrogenase" evidence="7">
    <location>
        <begin position="45"/>
        <end position="489"/>
    </location>
</feature>
<feature type="active site" evidence="4 5">
    <location>
        <position position="268"/>
    </location>
</feature>
<dbReference type="Proteomes" id="UP000008312">
    <property type="component" value="Unassembled WGS sequence"/>
</dbReference>
<dbReference type="InterPro" id="IPR016163">
    <property type="entry name" value="Ald_DH_C"/>
</dbReference>
<dbReference type="GO" id="GO:0005737">
    <property type="term" value="C:cytoplasm"/>
    <property type="evidence" value="ECO:0007669"/>
    <property type="project" value="TreeGrafter"/>
</dbReference>
<dbReference type="GO" id="GO:0006081">
    <property type="term" value="P:aldehyde metabolic process"/>
    <property type="evidence" value="ECO:0007669"/>
    <property type="project" value="InterPro"/>
</dbReference>
<keyword evidence="2 3" id="KW-0560">Oxidoreductase</keyword>
<dbReference type="CDD" id="cd07087">
    <property type="entry name" value="ALDH_F3-13-14_CALDH-like"/>
    <property type="match status" value="1"/>
</dbReference>
<dbReference type="OrthoDB" id="440325at2759"/>
<dbReference type="InterPro" id="IPR015590">
    <property type="entry name" value="Aldehyde_DH_dom"/>
</dbReference>
<evidence type="ECO:0000256" key="5">
    <source>
        <dbReference type="PROSITE-ProRule" id="PRU10007"/>
    </source>
</evidence>
<evidence type="ECO:0000256" key="2">
    <source>
        <dbReference type="ARBA" id="ARBA00023002"/>
    </source>
</evidence>
<comment type="similarity">
    <text evidence="1 3 6">Belongs to the aldehyde dehydrogenase family.</text>
</comment>
<dbReference type="Gene3D" id="3.40.309.10">
    <property type="entry name" value="Aldehyde Dehydrogenase, Chain A, domain 2"/>
    <property type="match status" value="1"/>
</dbReference>
<dbReference type="EMBL" id="FN668645">
    <property type="protein sequence ID" value="CBK21853.2"/>
    <property type="molecule type" value="Genomic_DNA"/>
</dbReference>
<accession>D8M1B4</accession>
<dbReference type="FunFam" id="3.40.605.10:FF:000004">
    <property type="entry name" value="Aldehyde dehydrogenase"/>
    <property type="match status" value="1"/>
</dbReference>
<evidence type="ECO:0000256" key="1">
    <source>
        <dbReference type="ARBA" id="ARBA00009986"/>
    </source>
</evidence>
<evidence type="ECO:0000313" key="9">
    <source>
        <dbReference type="Proteomes" id="UP000008312"/>
    </source>
</evidence>
<organism evidence="8">
    <name type="scientific">Blastocystis hominis</name>
    <dbReference type="NCBI Taxonomy" id="12968"/>
    <lineage>
        <taxon>Eukaryota</taxon>
        <taxon>Sar</taxon>
        <taxon>Stramenopiles</taxon>
        <taxon>Bigyra</taxon>
        <taxon>Opalozoa</taxon>
        <taxon>Opalinata</taxon>
        <taxon>Blastocystidae</taxon>
        <taxon>Blastocystis</taxon>
    </lineage>
</organism>
<evidence type="ECO:0000259" key="7">
    <source>
        <dbReference type="Pfam" id="PF00171"/>
    </source>
</evidence>
<reference evidence="8" key="1">
    <citation type="submission" date="2010-02" db="EMBL/GenBank/DDBJ databases">
        <title>Sequencing and annotation of the Blastocystis hominis genome.</title>
        <authorList>
            <person name="Wincker P."/>
        </authorList>
    </citation>
    <scope>NUCLEOTIDE SEQUENCE</scope>
    <source>
        <strain evidence="8">Singapore isolate B</strain>
    </source>
</reference>